<dbReference type="PANTHER" id="PTHR37423:SF2">
    <property type="entry name" value="MEMBRANE-BOUND LYTIC MUREIN TRANSGLYCOSYLASE C"/>
    <property type="match status" value="1"/>
</dbReference>
<feature type="domain" description="Transglycosylase SLT" evidence="1">
    <location>
        <begin position="66"/>
        <end position="169"/>
    </location>
</feature>
<sequence length="370" mass="39533">MIVRKLIPTLLGAAVVFATAIILLIVLVLGLLTAPSEDASAAEEPTCTPGGGNSSAVVVPDEYQDYVDAAAKESGLSVGIIAAQLKAESNWDPKAVSPVGAKGLAQFMPETWKEFGNGGDPFNPKDAIAAQGRYMKHLKNLVKDHAKGDKNLVELTLAAYNAGPGKVKELDYDMNKINKIEETRNYVENITKAAKGDYTTDCEDPGDSGAGGGGDILKTAKHLAWDKRVQLPRSTAARHGEDAAKPEYVKASQKYNKSVTTAFFTDCGVYVATVMRASGADKKFPLRGTTDVQLPYLKQSDKYKTFKPKSEGDLKAGDIMITPGHIYIYSGKRRSGPANTSLAASLYTRPPSGQDTYGFGSYTAARLVKG</sequence>
<proteinExistence type="predicted"/>
<dbReference type="Proteomes" id="UP000234333">
    <property type="component" value="Unassembled WGS sequence"/>
</dbReference>
<reference evidence="2 3" key="1">
    <citation type="submission" date="2017-03" db="EMBL/GenBank/DDBJ databases">
        <authorList>
            <person name="Afonso C.L."/>
            <person name="Miller P.J."/>
            <person name="Scott M.A."/>
            <person name="Spackman E."/>
            <person name="Goraichik I."/>
            <person name="Dimitrov K.M."/>
            <person name="Suarez D.L."/>
            <person name="Swayne D.E."/>
        </authorList>
    </citation>
    <scope>NUCLEOTIDE SEQUENCE [LARGE SCALE GENOMIC DNA]</scope>
    <source>
        <strain evidence="2 3">CIP 102111</strain>
    </source>
</reference>
<evidence type="ECO:0000313" key="3">
    <source>
        <dbReference type="Proteomes" id="UP000234333"/>
    </source>
</evidence>
<dbReference type="Gene3D" id="1.10.530.10">
    <property type="match status" value="1"/>
</dbReference>
<dbReference type="PANTHER" id="PTHR37423">
    <property type="entry name" value="SOLUBLE LYTIC MUREIN TRANSGLYCOSYLASE-RELATED"/>
    <property type="match status" value="1"/>
</dbReference>
<accession>A0A2H1KLZ5</accession>
<name>A0A2H1KLZ5_9MICO</name>
<dbReference type="EMBL" id="FXZC01000013">
    <property type="protein sequence ID" value="SMY00736.1"/>
    <property type="molecule type" value="Genomic_DNA"/>
</dbReference>
<dbReference type="RefSeq" id="WP_101624964.1">
    <property type="nucleotide sequence ID" value="NZ_FXZC01000013.1"/>
</dbReference>
<dbReference type="InterPro" id="IPR008258">
    <property type="entry name" value="Transglycosylase_SLT_dom_1"/>
</dbReference>
<dbReference type="SUPFAM" id="SSF53955">
    <property type="entry name" value="Lysozyme-like"/>
    <property type="match status" value="1"/>
</dbReference>
<dbReference type="Pfam" id="PF01464">
    <property type="entry name" value="SLT"/>
    <property type="match status" value="1"/>
</dbReference>
<gene>
    <name evidence="2" type="ORF">BC102111_03447</name>
</gene>
<dbReference type="CDD" id="cd13399">
    <property type="entry name" value="Slt35-like"/>
    <property type="match status" value="1"/>
</dbReference>
<dbReference type="AlphaFoldDB" id="A0A2H1KLZ5"/>
<organism evidence="2 3">
    <name type="scientific">Brevibacterium casei CIP 102111</name>
    <dbReference type="NCBI Taxonomy" id="1255625"/>
    <lineage>
        <taxon>Bacteria</taxon>
        <taxon>Bacillati</taxon>
        <taxon>Actinomycetota</taxon>
        <taxon>Actinomycetes</taxon>
        <taxon>Micrococcales</taxon>
        <taxon>Brevibacteriaceae</taxon>
        <taxon>Brevibacterium</taxon>
    </lineage>
</organism>
<dbReference type="InterPro" id="IPR023346">
    <property type="entry name" value="Lysozyme-like_dom_sf"/>
</dbReference>
<evidence type="ECO:0000259" key="1">
    <source>
        <dbReference type="Pfam" id="PF01464"/>
    </source>
</evidence>
<evidence type="ECO:0000313" key="2">
    <source>
        <dbReference type="EMBL" id="SMY00736.1"/>
    </source>
</evidence>
<dbReference type="GeneID" id="99772602"/>
<protein>
    <submittedName>
        <fullName evidence="2">Transglycosylase SLT domain-containing protein</fullName>
    </submittedName>
</protein>